<feature type="transmembrane region" description="Helical" evidence="1">
    <location>
        <begin position="204"/>
        <end position="224"/>
    </location>
</feature>
<feature type="transmembrane region" description="Helical" evidence="1">
    <location>
        <begin position="83"/>
        <end position="108"/>
    </location>
</feature>
<name>U5SC55_9LACT</name>
<dbReference type="eggNOG" id="ENOG50309IM">
    <property type="taxonomic scope" value="Bacteria"/>
</dbReference>
<feature type="transmembrane region" description="Helical" evidence="1">
    <location>
        <begin position="28"/>
        <end position="45"/>
    </location>
</feature>
<dbReference type="KEGG" id="caw:Q783_06985"/>
<organism evidence="2 3">
    <name type="scientific">Carnobacterium inhibens subsp. gilichinskyi</name>
    <dbReference type="NCBI Taxonomy" id="1266845"/>
    <lineage>
        <taxon>Bacteria</taxon>
        <taxon>Bacillati</taxon>
        <taxon>Bacillota</taxon>
        <taxon>Bacilli</taxon>
        <taxon>Lactobacillales</taxon>
        <taxon>Carnobacteriaceae</taxon>
        <taxon>Carnobacterium</taxon>
    </lineage>
</organism>
<dbReference type="AlphaFoldDB" id="U5SC55"/>
<feature type="transmembrane region" description="Helical" evidence="1">
    <location>
        <begin position="289"/>
        <end position="308"/>
    </location>
</feature>
<gene>
    <name evidence="2" type="ORF">Q783_06985</name>
</gene>
<feature type="transmembrane region" description="Helical" evidence="1">
    <location>
        <begin position="54"/>
        <end position="77"/>
    </location>
</feature>
<reference evidence="2 3" key="1">
    <citation type="journal article" date="2013" name="Genome Announc.">
        <title>Complete Genome Sequence of Carnobacterium gilichinskyi Strain WN1359T (DSM 27470T).</title>
        <authorList>
            <person name="Leonard M.T."/>
            <person name="Panayotova N."/>
            <person name="Farmerie W.G."/>
            <person name="Triplett E.W."/>
            <person name="Nicholson W.L."/>
        </authorList>
    </citation>
    <scope>NUCLEOTIDE SEQUENCE [LARGE SCALE GENOMIC DNA]</scope>
    <source>
        <strain evidence="2 3">WN1359</strain>
    </source>
</reference>
<dbReference type="EMBL" id="CP006812">
    <property type="protein sequence ID" value="AGY82830.1"/>
    <property type="molecule type" value="Genomic_DNA"/>
</dbReference>
<evidence type="ECO:0000313" key="3">
    <source>
        <dbReference type="Proteomes" id="UP000017469"/>
    </source>
</evidence>
<evidence type="ECO:0000256" key="1">
    <source>
        <dbReference type="SAM" id="Phobius"/>
    </source>
</evidence>
<dbReference type="Proteomes" id="UP000017469">
    <property type="component" value="Chromosome"/>
</dbReference>
<dbReference type="RefSeq" id="WP_023178370.1">
    <property type="nucleotide sequence ID" value="NC_022606.1"/>
</dbReference>
<feature type="transmembrane region" description="Helical" evidence="1">
    <location>
        <begin position="115"/>
        <end position="134"/>
    </location>
</feature>
<keyword evidence="1" id="KW-0812">Transmembrane</keyword>
<feature type="transmembrane region" description="Helical" evidence="1">
    <location>
        <begin position="320"/>
        <end position="336"/>
    </location>
</feature>
<feature type="transmembrane region" description="Helical" evidence="1">
    <location>
        <begin position="7"/>
        <end position="22"/>
    </location>
</feature>
<feature type="transmembrane region" description="Helical" evidence="1">
    <location>
        <begin position="179"/>
        <end position="198"/>
    </location>
</feature>
<keyword evidence="1" id="KW-1133">Transmembrane helix</keyword>
<accession>U5SC55</accession>
<protein>
    <submittedName>
        <fullName evidence="2">Uncharacterized protein</fullName>
    </submittedName>
</protein>
<keyword evidence="1" id="KW-0472">Membrane</keyword>
<sequence length="367" mass="43246">MVVLKKIFTYFMFSILFFLLSSGGSQKYVILLFIVYLVSLYVIGLRKKIKQQDLYALFIIIAPSITIVVLGLISMLINRNLGIYNFYFKNLLFLLLPPIFAFLVNVIIKNKNIDLPLYSFFSIAMVFFVTRIPNYNSIDLLEGTEAFIFGLYILYFMMKKKKILLCLAIFLTFLAHKRIVIASVIVCMLLYIFLIILKKFNIKKINTVIFCGVILIEFLTIYVIKYEKLQLLKLKFDINDMGRSIIYSFFDNQYSFSFFYKGNGLGFVDSYFNLINSNVGNLHSDILKIYIEVGFIGFLIFNLVHLNSYIKIFKKNNREFSNLYFVFIIYVFINYFSDNALIYIYFLVPLYLLIFYEYFNNTDYSLS</sequence>
<feature type="transmembrane region" description="Helical" evidence="1">
    <location>
        <begin position="342"/>
        <end position="359"/>
    </location>
</feature>
<evidence type="ECO:0000313" key="2">
    <source>
        <dbReference type="EMBL" id="AGY82830.1"/>
    </source>
</evidence>
<dbReference type="PATRIC" id="fig|1266845.5.peg.1296"/>
<proteinExistence type="predicted"/>
<dbReference type="HOGENOM" id="CLU_699633_0_0_9"/>